<proteinExistence type="predicted"/>
<name>A0A5E4DE06_MARMO</name>
<evidence type="ECO:0000313" key="2">
    <source>
        <dbReference type="EMBL" id="VTJ92386.1"/>
    </source>
</evidence>
<feature type="non-terminal residue" evidence="2">
    <location>
        <position position="65"/>
    </location>
</feature>
<evidence type="ECO:0000256" key="1">
    <source>
        <dbReference type="SAM" id="MobiDB-lite"/>
    </source>
</evidence>
<comment type="caution">
    <text evidence="2">The sequence shown here is derived from an EMBL/GenBank/DDBJ whole genome shotgun (WGS) entry which is preliminary data.</text>
</comment>
<reference evidence="2" key="1">
    <citation type="submission" date="2019-04" db="EMBL/GenBank/DDBJ databases">
        <authorList>
            <person name="Alioto T."/>
            <person name="Alioto T."/>
        </authorList>
    </citation>
    <scope>NUCLEOTIDE SEQUENCE [LARGE SCALE GENOMIC DNA]</scope>
</reference>
<feature type="compositionally biased region" description="Basic and acidic residues" evidence="1">
    <location>
        <begin position="35"/>
        <end position="45"/>
    </location>
</feature>
<dbReference type="AlphaFoldDB" id="A0A5E4DE06"/>
<gene>
    <name evidence="2" type="ORF">MONAX_5E014912</name>
</gene>
<keyword evidence="3" id="KW-1185">Reference proteome</keyword>
<dbReference type="EMBL" id="CABDUW010020685">
    <property type="protein sequence ID" value="VTJ92386.1"/>
    <property type="molecule type" value="Genomic_DNA"/>
</dbReference>
<sequence>DTQILIELHKSGYAHPGDVEFEDFSQPVICTHTENGLDTRSDGEPKFQAPGHSCAKHWPFGKKSK</sequence>
<accession>A0A5E4DE06</accession>
<evidence type="ECO:0000313" key="3">
    <source>
        <dbReference type="Proteomes" id="UP000335636"/>
    </source>
</evidence>
<dbReference type="Proteomes" id="UP000335636">
    <property type="component" value="Unassembled WGS sequence"/>
</dbReference>
<organism evidence="2 3">
    <name type="scientific">Marmota monax</name>
    <name type="common">Woodchuck</name>
    <dbReference type="NCBI Taxonomy" id="9995"/>
    <lineage>
        <taxon>Eukaryota</taxon>
        <taxon>Metazoa</taxon>
        <taxon>Chordata</taxon>
        <taxon>Craniata</taxon>
        <taxon>Vertebrata</taxon>
        <taxon>Euteleostomi</taxon>
        <taxon>Mammalia</taxon>
        <taxon>Eutheria</taxon>
        <taxon>Euarchontoglires</taxon>
        <taxon>Glires</taxon>
        <taxon>Rodentia</taxon>
        <taxon>Sciuromorpha</taxon>
        <taxon>Sciuridae</taxon>
        <taxon>Xerinae</taxon>
        <taxon>Marmotini</taxon>
        <taxon>Marmota</taxon>
    </lineage>
</organism>
<feature type="non-terminal residue" evidence="2">
    <location>
        <position position="1"/>
    </location>
</feature>
<feature type="region of interest" description="Disordered" evidence="1">
    <location>
        <begin position="35"/>
        <end position="65"/>
    </location>
</feature>
<protein>
    <submittedName>
        <fullName evidence="2">Uncharacterized protein</fullName>
    </submittedName>
</protein>